<accession>A0A6C2YNA2</accession>
<dbReference type="KEGG" id="tim:GMBLW1_13570"/>
<dbReference type="RefSeq" id="WP_162657763.1">
    <property type="nucleotide sequence ID" value="NZ_LR593887.1"/>
</dbReference>
<dbReference type="EMBL" id="LR586016">
    <property type="protein sequence ID" value="VIP02603.1"/>
    <property type="molecule type" value="Genomic_DNA"/>
</dbReference>
<sequence>MSSYQIPEWLKLRKGDIRQGVTATTRVVMLDGQPQYRLFVTPAGGKFTCAVSLANSGKRLDQGKHYNSVEDAFNGGLTELAQALGWIE</sequence>
<gene>
    <name evidence="1" type="ORF">GMBLW1_13570</name>
</gene>
<dbReference type="InParanoid" id="A0A6C2YNA2"/>
<evidence type="ECO:0000313" key="1">
    <source>
        <dbReference type="EMBL" id="VIP02603.1"/>
    </source>
</evidence>
<organism evidence="1">
    <name type="scientific">Tuwongella immobilis</name>
    <dbReference type="NCBI Taxonomy" id="692036"/>
    <lineage>
        <taxon>Bacteria</taxon>
        <taxon>Pseudomonadati</taxon>
        <taxon>Planctomycetota</taxon>
        <taxon>Planctomycetia</taxon>
        <taxon>Gemmatales</taxon>
        <taxon>Gemmataceae</taxon>
        <taxon>Tuwongella</taxon>
    </lineage>
</organism>
<dbReference type="AlphaFoldDB" id="A0A6C2YNA2"/>
<name>A0A6C2YNA2_9BACT</name>
<keyword evidence="2" id="KW-1185">Reference proteome</keyword>
<evidence type="ECO:0000313" key="2">
    <source>
        <dbReference type="Proteomes" id="UP000464378"/>
    </source>
</evidence>
<dbReference type="EMBL" id="LR593887">
    <property type="protein sequence ID" value="VTS01897.1"/>
    <property type="molecule type" value="Genomic_DNA"/>
</dbReference>
<dbReference type="Proteomes" id="UP000464378">
    <property type="component" value="Chromosome"/>
</dbReference>
<protein>
    <submittedName>
        <fullName evidence="1">Uncharacterized protein</fullName>
    </submittedName>
</protein>
<proteinExistence type="predicted"/>
<reference evidence="1" key="1">
    <citation type="submission" date="2019-04" db="EMBL/GenBank/DDBJ databases">
        <authorList>
            <consortium name="Science for Life Laboratories"/>
        </authorList>
    </citation>
    <scope>NUCLEOTIDE SEQUENCE</scope>
    <source>
        <strain evidence="1">MBLW1</strain>
    </source>
</reference>